<accession>A0A916UQL7</accession>
<dbReference type="InterPro" id="IPR028082">
    <property type="entry name" value="Peripla_BP_I"/>
</dbReference>
<organism evidence="5 6">
    <name type="scientific">Chelatococcus reniformis</name>
    <dbReference type="NCBI Taxonomy" id="1494448"/>
    <lineage>
        <taxon>Bacteria</taxon>
        <taxon>Pseudomonadati</taxon>
        <taxon>Pseudomonadota</taxon>
        <taxon>Alphaproteobacteria</taxon>
        <taxon>Hyphomicrobiales</taxon>
        <taxon>Chelatococcaceae</taxon>
        <taxon>Chelatococcus</taxon>
    </lineage>
</organism>
<sequence>MISLDAPYHALRVPPAMRHRGGGGRTLRDEPGRGRHGRLRIGHFVPLSGPAGIWGPASLHNADLAVREINARGGILGREIELLTFDAGGAPGEVAGLACDAVGFGEVDVIVGGHISAVRVALRDAIAGQVPYVYTPIYEGGERTPGVLAIGETPPQQSRPAIAWLAEQRRAQRWYLIGSDYVWPWLSHLAVKQYIAEAGGRLVGEDFVPLGAHDHDVYLRRIEEARPDVVLISIIGNDSVIFNRAFAERGLAARMLRLGGAMDETVLLGIGADNTENMFAASGYFASTRTAANDAFRERYFGAFGLHAPVPGATAQSNYEGLHFLKALADRAGTLDLWPLVAAADGLTYSAGRGPIGMGGRGADMPIYLAEADGHDFRPLKLF</sequence>
<gene>
    <name evidence="5" type="ORF">GCM10010994_46180</name>
</gene>
<comment type="similarity">
    <text evidence="1">Belongs to the leucine-binding protein family.</text>
</comment>
<feature type="domain" description="Leucine-binding protein" evidence="4">
    <location>
        <begin position="39"/>
        <end position="374"/>
    </location>
</feature>
<evidence type="ECO:0000313" key="5">
    <source>
        <dbReference type="EMBL" id="GGC83053.1"/>
    </source>
</evidence>
<name>A0A916UQL7_9HYPH</name>
<feature type="region of interest" description="Disordered" evidence="3">
    <location>
        <begin position="15"/>
        <end position="37"/>
    </location>
</feature>
<dbReference type="EMBL" id="BMGG01000009">
    <property type="protein sequence ID" value="GGC83053.1"/>
    <property type="molecule type" value="Genomic_DNA"/>
</dbReference>
<evidence type="ECO:0000256" key="3">
    <source>
        <dbReference type="SAM" id="MobiDB-lite"/>
    </source>
</evidence>
<evidence type="ECO:0000256" key="2">
    <source>
        <dbReference type="ARBA" id="ARBA00022729"/>
    </source>
</evidence>
<evidence type="ECO:0000256" key="1">
    <source>
        <dbReference type="ARBA" id="ARBA00010062"/>
    </source>
</evidence>
<dbReference type="Proteomes" id="UP000637002">
    <property type="component" value="Unassembled WGS sequence"/>
</dbReference>
<dbReference type="AlphaFoldDB" id="A0A916UQL7"/>
<dbReference type="InterPro" id="IPR028081">
    <property type="entry name" value="Leu-bd"/>
</dbReference>
<dbReference type="CDD" id="cd06358">
    <property type="entry name" value="PBP1_NHase"/>
    <property type="match status" value="1"/>
</dbReference>
<proteinExistence type="inferred from homology"/>
<keyword evidence="2" id="KW-0732">Signal</keyword>
<dbReference type="Pfam" id="PF13458">
    <property type="entry name" value="Peripla_BP_6"/>
    <property type="match status" value="1"/>
</dbReference>
<keyword evidence="6" id="KW-1185">Reference proteome</keyword>
<evidence type="ECO:0000313" key="6">
    <source>
        <dbReference type="Proteomes" id="UP000637002"/>
    </source>
</evidence>
<reference evidence="5" key="1">
    <citation type="journal article" date="2014" name="Int. J. Syst. Evol. Microbiol.">
        <title>Complete genome sequence of Corynebacterium casei LMG S-19264T (=DSM 44701T), isolated from a smear-ripened cheese.</title>
        <authorList>
            <consortium name="US DOE Joint Genome Institute (JGI-PGF)"/>
            <person name="Walter F."/>
            <person name="Albersmeier A."/>
            <person name="Kalinowski J."/>
            <person name="Ruckert C."/>
        </authorList>
    </citation>
    <scope>NUCLEOTIDE SEQUENCE</scope>
    <source>
        <strain evidence="5">CGMCC 1.12919</strain>
    </source>
</reference>
<dbReference type="Gene3D" id="3.40.50.2300">
    <property type="match status" value="2"/>
</dbReference>
<dbReference type="PANTHER" id="PTHR47628">
    <property type="match status" value="1"/>
</dbReference>
<reference evidence="5" key="2">
    <citation type="submission" date="2020-09" db="EMBL/GenBank/DDBJ databases">
        <authorList>
            <person name="Sun Q."/>
            <person name="Zhou Y."/>
        </authorList>
    </citation>
    <scope>NUCLEOTIDE SEQUENCE</scope>
    <source>
        <strain evidence="5">CGMCC 1.12919</strain>
    </source>
</reference>
<dbReference type="SUPFAM" id="SSF53822">
    <property type="entry name" value="Periplasmic binding protein-like I"/>
    <property type="match status" value="1"/>
</dbReference>
<comment type="caution">
    <text evidence="5">The sequence shown here is derived from an EMBL/GenBank/DDBJ whole genome shotgun (WGS) entry which is preliminary data.</text>
</comment>
<protein>
    <submittedName>
        <fullName evidence="5">Nitrile hydratase regulator</fullName>
    </submittedName>
</protein>
<dbReference type="PANTHER" id="PTHR47628:SF1">
    <property type="entry name" value="ALIPHATIC AMIDASE EXPRESSION-REGULATING PROTEIN"/>
    <property type="match status" value="1"/>
</dbReference>
<evidence type="ECO:0000259" key="4">
    <source>
        <dbReference type="Pfam" id="PF13458"/>
    </source>
</evidence>